<sequence length="91" mass="10428">MGIQNVFSCCDKISAQRPVLSHMFPSEDVDILRSGIKLVLANAAEDAMFLYARLRKLIPRHNLSYLLFVDYNFCQRLRTSFLFVISSPDLS</sequence>
<dbReference type="EMBL" id="CAQQ02054544">
    <property type="status" value="NOT_ANNOTATED_CDS"/>
    <property type="molecule type" value="Genomic_DNA"/>
</dbReference>
<dbReference type="EnsemblMetazoa" id="MESCA000759-RA">
    <property type="protein sequence ID" value="MESCA000759-PA"/>
    <property type="gene ID" value="MESCA000759"/>
</dbReference>
<dbReference type="Proteomes" id="UP000015102">
    <property type="component" value="Unassembled WGS sequence"/>
</dbReference>
<name>T1GBX0_MEGSC</name>
<protein>
    <submittedName>
        <fullName evidence="1">Uncharacterized protein</fullName>
    </submittedName>
</protein>
<keyword evidence="2" id="KW-1185">Reference proteome</keyword>
<organism evidence="1 2">
    <name type="scientific">Megaselia scalaris</name>
    <name type="common">Humpbacked fly</name>
    <name type="synonym">Phora scalaris</name>
    <dbReference type="NCBI Taxonomy" id="36166"/>
    <lineage>
        <taxon>Eukaryota</taxon>
        <taxon>Metazoa</taxon>
        <taxon>Ecdysozoa</taxon>
        <taxon>Arthropoda</taxon>
        <taxon>Hexapoda</taxon>
        <taxon>Insecta</taxon>
        <taxon>Pterygota</taxon>
        <taxon>Neoptera</taxon>
        <taxon>Endopterygota</taxon>
        <taxon>Diptera</taxon>
        <taxon>Brachycera</taxon>
        <taxon>Muscomorpha</taxon>
        <taxon>Platypezoidea</taxon>
        <taxon>Phoridae</taxon>
        <taxon>Megaseliini</taxon>
        <taxon>Megaselia</taxon>
    </lineage>
</organism>
<dbReference type="EMBL" id="CAQQ02054543">
    <property type="status" value="NOT_ANNOTATED_CDS"/>
    <property type="molecule type" value="Genomic_DNA"/>
</dbReference>
<dbReference type="HOGENOM" id="CLU_2429572_0_0_1"/>
<dbReference type="AlphaFoldDB" id="T1GBX0"/>
<reference evidence="2" key="1">
    <citation type="submission" date="2013-02" db="EMBL/GenBank/DDBJ databases">
        <authorList>
            <person name="Hughes D."/>
        </authorList>
    </citation>
    <scope>NUCLEOTIDE SEQUENCE</scope>
    <source>
        <strain>Durham</strain>
        <strain evidence="2">NC isolate 2 -- Noor lab</strain>
    </source>
</reference>
<proteinExistence type="predicted"/>
<accession>T1GBX0</accession>
<reference evidence="1" key="2">
    <citation type="submission" date="2015-06" db="UniProtKB">
        <authorList>
            <consortium name="EnsemblMetazoa"/>
        </authorList>
    </citation>
    <scope>IDENTIFICATION</scope>
</reference>
<evidence type="ECO:0000313" key="1">
    <source>
        <dbReference type="EnsemblMetazoa" id="MESCA000759-PA"/>
    </source>
</evidence>
<evidence type="ECO:0000313" key="2">
    <source>
        <dbReference type="Proteomes" id="UP000015102"/>
    </source>
</evidence>